<dbReference type="InterPro" id="IPR039536">
    <property type="entry name" value="TetR_C_Proteobacteria"/>
</dbReference>
<feature type="DNA-binding region" description="H-T-H motif" evidence="4">
    <location>
        <begin position="34"/>
        <end position="53"/>
    </location>
</feature>
<dbReference type="EMBL" id="CP049140">
    <property type="protein sequence ID" value="QIE89796.1"/>
    <property type="molecule type" value="Genomic_DNA"/>
</dbReference>
<name>A0A6G6J2X8_PSENT</name>
<evidence type="ECO:0000256" key="1">
    <source>
        <dbReference type="ARBA" id="ARBA00023015"/>
    </source>
</evidence>
<dbReference type="Pfam" id="PF14246">
    <property type="entry name" value="TetR_C_7"/>
    <property type="match status" value="1"/>
</dbReference>
<dbReference type="Pfam" id="PF00440">
    <property type="entry name" value="TetR_N"/>
    <property type="match status" value="1"/>
</dbReference>
<keyword evidence="1" id="KW-0805">Transcription regulation</keyword>
<gene>
    <name evidence="6" type="ORF">G5B91_27465</name>
</gene>
<proteinExistence type="predicted"/>
<dbReference type="Gene3D" id="1.10.357.10">
    <property type="entry name" value="Tetracycline Repressor, domain 2"/>
    <property type="match status" value="1"/>
</dbReference>
<dbReference type="PANTHER" id="PTHR30055">
    <property type="entry name" value="HTH-TYPE TRANSCRIPTIONAL REGULATOR RUTR"/>
    <property type="match status" value="1"/>
</dbReference>
<sequence length="203" mass="22985">MSVRPRGRPRKELDAALLEAASAEFLEHGYTDANIERIATAGKTTKQALYRRYPGKEALFEASLKHLATEFELDLGFLDRQRPPAEALYDLARVFHDKLGTPKVVAMTRLIGFESARFPPLILHFREEVRKGFMGPITEYFHWLNGQRIVQIADAAEAAVIFTTLTGRPLERLMGVVVPAETVEPYLRELVRFFLAGYAPRPD</sequence>
<dbReference type="InterPro" id="IPR001647">
    <property type="entry name" value="HTH_TetR"/>
</dbReference>
<dbReference type="InterPro" id="IPR009057">
    <property type="entry name" value="Homeodomain-like_sf"/>
</dbReference>
<feature type="domain" description="HTH tetR-type" evidence="5">
    <location>
        <begin position="11"/>
        <end position="71"/>
    </location>
</feature>
<dbReference type="RefSeq" id="WP_024764234.1">
    <property type="nucleotide sequence ID" value="NZ_CAMIIC010000002.1"/>
</dbReference>
<dbReference type="GO" id="GO:0000976">
    <property type="term" value="F:transcription cis-regulatory region binding"/>
    <property type="evidence" value="ECO:0007669"/>
    <property type="project" value="TreeGrafter"/>
</dbReference>
<evidence type="ECO:0000256" key="4">
    <source>
        <dbReference type="PROSITE-ProRule" id="PRU00335"/>
    </source>
</evidence>
<accession>A0A6G6J2X8</accession>
<evidence type="ECO:0000313" key="7">
    <source>
        <dbReference type="Proteomes" id="UP000501063"/>
    </source>
</evidence>
<dbReference type="Proteomes" id="UP000501063">
    <property type="component" value="Chromosome"/>
</dbReference>
<dbReference type="Gene3D" id="1.10.10.60">
    <property type="entry name" value="Homeodomain-like"/>
    <property type="match status" value="1"/>
</dbReference>
<dbReference type="PANTHER" id="PTHR30055:SF234">
    <property type="entry name" value="HTH-TYPE TRANSCRIPTIONAL REGULATOR BETI"/>
    <property type="match status" value="1"/>
</dbReference>
<organism evidence="6 7">
    <name type="scientific">Pseudomonas nitroreducens</name>
    <dbReference type="NCBI Taxonomy" id="46680"/>
    <lineage>
        <taxon>Bacteria</taxon>
        <taxon>Pseudomonadati</taxon>
        <taxon>Pseudomonadota</taxon>
        <taxon>Gammaproteobacteria</taxon>
        <taxon>Pseudomonadales</taxon>
        <taxon>Pseudomonadaceae</taxon>
        <taxon>Pseudomonas</taxon>
    </lineage>
</organism>
<evidence type="ECO:0000313" key="6">
    <source>
        <dbReference type="EMBL" id="QIE89796.1"/>
    </source>
</evidence>
<evidence type="ECO:0000256" key="3">
    <source>
        <dbReference type="ARBA" id="ARBA00023163"/>
    </source>
</evidence>
<dbReference type="InterPro" id="IPR050109">
    <property type="entry name" value="HTH-type_TetR-like_transc_reg"/>
</dbReference>
<keyword evidence="2 4" id="KW-0238">DNA-binding</keyword>
<dbReference type="AlphaFoldDB" id="A0A6G6J2X8"/>
<dbReference type="SUPFAM" id="SSF46689">
    <property type="entry name" value="Homeodomain-like"/>
    <property type="match status" value="1"/>
</dbReference>
<dbReference type="GO" id="GO:0003700">
    <property type="term" value="F:DNA-binding transcription factor activity"/>
    <property type="evidence" value="ECO:0007669"/>
    <property type="project" value="TreeGrafter"/>
</dbReference>
<keyword evidence="3" id="KW-0804">Transcription</keyword>
<protein>
    <submittedName>
        <fullName evidence="6">TetR/AcrR family transcriptional regulator</fullName>
    </submittedName>
</protein>
<dbReference type="KEGG" id="pnt:G5B91_27465"/>
<evidence type="ECO:0000259" key="5">
    <source>
        <dbReference type="PROSITE" id="PS50977"/>
    </source>
</evidence>
<reference evidence="6 7" key="1">
    <citation type="submission" date="2020-02" db="EMBL/GenBank/DDBJ databases">
        <title>Integrative conjugative elements (ICEs) and plasmids drive adaptation of Pseudomonas nitroreducens strain HBP1 to wastewater environment.</title>
        <authorList>
            <person name="Sentchilo V."/>
            <person name="Carraro N."/>
            <person name="Bertelli C."/>
            <person name="van der Meer J.R."/>
        </authorList>
    </citation>
    <scope>NUCLEOTIDE SEQUENCE [LARGE SCALE GENOMIC DNA]</scope>
    <source>
        <strain evidence="6 7">HBP1</strain>
    </source>
</reference>
<evidence type="ECO:0000256" key="2">
    <source>
        <dbReference type="ARBA" id="ARBA00023125"/>
    </source>
</evidence>
<dbReference type="PRINTS" id="PR00455">
    <property type="entry name" value="HTHTETR"/>
</dbReference>
<dbReference type="PROSITE" id="PS50977">
    <property type="entry name" value="HTH_TETR_2"/>
    <property type="match status" value="1"/>
</dbReference>